<dbReference type="InterPro" id="IPR036390">
    <property type="entry name" value="WH_DNA-bd_sf"/>
</dbReference>
<name>A0A9D1MB28_9FIRM</name>
<evidence type="ECO:0000313" key="3">
    <source>
        <dbReference type="Proteomes" id="UP000824109"/>
    </source>
</evidence>
<dbReference type="InterPro" id="IPR038475">
    <property type="entry name" value="RecG_C_sf"/>
</dbReference>
<dbReference type="Gene3D" id="3.30.950.30">
    <property type="entry name" value="Schlafen, AAA domain"/>
    <property type="match status" value="1"/>
</dbReference>
<feature type="domain" description="Schlafen AlbA-2" evidence="1">
    <location>
        <begin position="14"/>
        <end position="124"/>
    </location>
</feature>
<reference evidence="2" key="1">
    <citation type="submission" date="2020-10" db="EMBL/GenBank/DDBJ databases">
        <authorList>
            <person name="Gilroy R."/>
        </authorList>
    </citation>
    <scope>NUCLEOTIDE SEQUENCE</scope>
    <source>
        <strain evidence="2">USAMLcec3-3695</strain>
    </source>
</reference>
<sequence length="470" mass="54149">MTNEALLALIEQGEGVTIEFKECKNEVSSEVYPTVCSFSNRFGGHLFMGVKDTGEIIGVNRNCVKDMKKNFSNMINNPQKISPTLYLSVEEYEIDGKIILYVYVPRSSQVHTCNKITYDRIEDADVDISKSTTQMSELYMRKQTDFTEKKMFPYLSIEDLDMSLMKRVRNMAKSKDANHPWIQMDDMSILRSAGLYGRDFSTGKEGFNLAAVLLFGKDETIKSCLPAYKTDAIYRVDNIDRYDDREDIRTNLIDSYDELIEFIYRHADDKFFLDGTQRISVRSIIAREIVSNILMHREYSSPFPAKVIIEKDRILTENANKTYHYGRIKADSFTPYPKNPIIANFFNNIGRADELGSGVRNLYKYTKMYADSEPIMFEDDVFRTEIPLVKNGNSDKIAINSDKIAIKDLNSRETAIYRFIEENGSISNSQACQLLDLKAPTVRIIFRKMINKSVIQPIGENRNRKYILTK</sequence>
<organism evidence="2 3">
    <name type="scientific">Candidatus Ornithomonoglobus merdipullorum</name>
    <dbReference type="NCBI Taxonomy" id="2840895"/>
    <lineage>
        <taxon>Bacteria</taxon>
        <taxon>Bacillati</taxon>
        <taxon>Bacillota</taxon>
        <taxon>Clostridia</taxon>
        <taxon>Candidatus Ornithomonoglobus</taxon>
    </lineage>
</organism>
<dbReference type="Proteomes" id="UP000824109">
    <property type="component" value="Unassembled WGS sequence"/>
</dbReference>
<evidence type="ECO:0000313" key="2">
    <source>
        <dbReference type="EMBL" id="HIU56910.1"/>
    </source>
</evidence>
<comment type="caution">
    <text evidence="2">The sequence shown here is derived from an EMBL/GenBank/DDBJ whole genome shotgun (WGS) entry which is preliminary data.</text>
</comment>
<proteinExistence type="predicted"/>
<dbReference type="Gene3D" id="3.30.565.60">
    <property type="match status" value="1"/>
</dbReference>
<dbReference type="InterPro" id="IPR036388">
    <property type="entry name" value="WH-like_DNA-bd_sf"/>
</dbReference>
<dbReference type="InterPro" id="IPR038461">
    <property type="entry name" value="Schlafen_AlbA_2_dom_sf"/>
</dbReference>
<dbReference type="InterPro" id="IPR007421">
    <property type="entry name" value="Schlafen_AlbA_2_dom"/>
</dbReference>
<protein>
    <submittedName>
        <fullName evidence="2">DNA binding domain-containing protein</fullName>
    </submittedName>
</protein>
<dbReference type="EMBL" id="DVNB01000039">
    <property type="protein sequence ID" value="HIU56910.1"/>
    <property type="molecule type" value="Genomic_DNA"/>
</dbReference>
<evidence type="ECO:0000259" key="1">
    <source>
        <dbReference type="Pfam" id="PF04326"/>
    </source>
</evidence>
<dbReference type="PANTHER" id="PTHR30595:SF6">
    <property type="entry name" value="SCHLAFEN ALBA-2 DOMAIN-CONTAINING PROTEIN"/>
    <property type="match status" value="1"/>
</dbReference>
<dbReference type="SUPFAM" id="SSF46785">
    <property type="entry name" value="Winged helix' DNA-binding domain"/>
    <property type="match status" value="1"/>
</dbReference>
<gene>
    <name evidence="2" type="ORF">IAA61_03730</name>
</gene>
<dbReference type="AlphaFoldDB" id="A0A9D1MB28"/>
<reference evidence="2" key="2">
    <citation type="journal article" date="2021" name="PeerJ">
        <title>Extensive microbial diversity within the chicken gut microbiome revealed by metagenomics and culture.</title>
        <authorList>
            <person name="Gilroy R."/>
            <person name="Ravi A."/>
            <person name="Getino M."/>
            <person name="Pursley I."/>
            <person name="Horton D.L."/>
            <person name="Alikhan N.F."/>
            <person name="Baker D."/>
            <person name="Gharbi K."/>
            <person name="Hall N."/>
            <person name="Watson M."/>
            <person name="Adriaenssens E.M."/>
            <person name="Foster-Nyarko E."/>
            <person name="Jarju S."/>
            <person name="Secka A."/>
            <person name="Antonio M."/>
            <person name="Oren A."/>
            <person name="Chaudhuri R.R."/>
            <person name="La Ragione R."/>
            <person name="Hildebrand F."/>
            <person name="Pallen M.J."/>
        </authorList>
    </citation>
    <scope>NUCLEOTIDE SEQUENCE</scope>
    <source>
        <strain evidence="2">USAMLcec3-3695</strain>
    </source>
</reference>
<dbReference type="Pfam" id="PF04326">
    <property type="entry name" value="SLFN_AlbA_2"/>
    <property type="match status" value="1"/>
</dbReference>
<dbReference type="Gene3D" id="1.10.10.10">
    <property type="entry name" value="Winged helix-like DNA-binding domain superfamily/Winged helix DNA-binding domain"/>
    <property type="match status" value="1"/>
</dbReference>
<dbReference type="PANTHER" id="PTHR30595">
    <property type="entry name" value="GLPR-RELATED TRANSCRIPTIONAL REPRESSOR"/>
    <property type="match status" value="1"/>
</dbReference>
<accession>A0A9D1MB28</accession>